<protein>
    <recommendedName>
        <fullName evidence="3">Ig-like domain-containing protein</fullName>
    </recommendedName>
</protein>
<dbReference type="InterPro" id="IPR042495">
    <property type="entry name" value="PDGFRL"/>
</dbReference>
<evidence type="ECO:0008006" key="3">
    <source>
        <dbReference type="Google" id="ProtNLM"/>
    </source>
</evidence>
<dbReference type="SUPFAM" id="SSF48726">
    <property type="entry name" value="Immunoglobulin"/>
    <property type="match status" value="1"/>
</dbReference>
<sequence length="224" mass="25842">LITWGLSPPSIISNEEEFILQPDSMFNISCTGKRSVIWAEPLPDNAFALPGFYTSTLFIYNATVENTGYYMCTYETFDGEPEQNEAGIYVFVPDPLAPFVPESRENLIVPMDQIGVSISCRVSDPHYHVVLKSVVSGEERSVFYDNKIGFFGALSPGQYYCETTVNGETFQSVTYTVEDESKFSYYIWTSELFYFSDKEDHLFRVAEVIRYRQRNSWEHSFVWR</sequence>
<name>A0A3B4BJK1_9GOBI</name>
<reference evidence="1" key="1">
    <citation type="submission" date="2025-08" db="UniProtKB">
        <authorList>
            <consortium name="Ensembl"/>
        </authorList>
    </citation>
    <scope>IDENTIFICATION</scope>
</reference>
<dbReference type="InterPro" id="IPR013783">
    <property type="entry name" value="Ig-like_fold"/>
</dbReference>
<dbReference type="AlphaFoldDB" id="A0A3B4BJK1"/>
<organism evidence="1 2">
    <name type="scientific">Periophthalmus magnuspinnatus</name>
    <dbReference type="NCBI Taxonomy" id="409849"/>
    <lineage>
        <taxon>Eukaryota</taxon>
        <taxon>Metazoa</taxon>
        <taxon>Chordata</taxon>
        <taxon>Craniata</taxon>
        <taxon>Vertebrata</taxon>
        <taxon>Euteleostomi</taxon>
        <taxon>Actinopterygii</taxon>
        <taxon>Neopterygii</taxon>
        <taxon>Teleostei</taxon>
        <taxon>Neoteleostei</taxon>
        <taxon>Acanthomorphata</taxon>
        <taxon>Gobiaria</taxon>
        <taxon>Gobiiformes</taxon>
        <taxon>Gobioidei</taxon>
        <taxon>Gobiidae</taxon>
        <taxon>Oxudercinae</taxon>
        <taxon>Periophthalmus</taxon>
    </lineage>
</organism>
<dbReference type="PANTHER" id="PTHR15360">
    <property type="entry name" value="PLATELET-DERIVED GROWTH FACTOR RECEPTOR LIKE"/>
    <property type="match status" value="1"/>
</dbReference>
<keyword evidence="2" id="KW-1185">Reference proteome</keyword>
<dbReference type="Gene3D" id="2.60.40.10">
    <property type="entry name" value="Immunoglobulins"/>
    <property type="match status" value="2"/>
</dbReference>
<accession>A0A3B4BJK1</accession>
<dbReference type="Proteomes" id="UP000261520">
    <property type="component" value="Unplaced"/>
</dbReference>
<proteinExistence type="predicted"/>
<evidence type="ECO:0000313" key="1">
    <source>
        <dbReference type="Ensembl" id="ENSPMGP00000030068.1"/>
    </source>
</evidence>
<evidence type="ECO:0000313" key="2">
    <source>
        <dbReference type="Proteomes" id="UP000261520"/>
    </source>
</evidence>
<dbReference type="Ensembl" id="ENSPMGT00000032009.1">
    <property type="protein sequence ID" value="ENSPMGP00000030068.1"/>
    <property type="gene ID" value="ENSPMGG00000024194.1"/>
</dbReference>
<dbReference type="PANTHER" id="PTHR15360:SF4">
    <property type="entry name" value="PROTEIN KINASE DOMAIN-CONTAINING PROTEIN"/>
    <property type="match status" value="1"/>
</dbReference>
<reference evidence="1" key="2">
    <citation type="submission" date="2025-09" db="UniProtKB">
        <authorList>
            <consortium name="Ensembl"/>
        </authorList>
    </citation>
    <scope>IDENTIFICATION</scope>
</reference>
<dbReference type="InterPro" id="IPR036179">
    <property type="entry name" value="Ig-like_dom_sf"/>
</dbReference>
<dbReference type="STRING" id="409849.ENSPMGP00000030068"/>